<protein>
    <submittedName>
        <fullName evidence="3">Uncharacterized protein</fullName>
    </submittedName>
</protein>
<feature type="region of interest" description="Disordered" evidence="2">
    <location>
        <begin position="158"/>
        <end position="193"/>
    </location>
</feature>
<reference evidence="3 4" key="1">
    <citation type="submission" date="2016-11" db="EMBL/GenBank/DDBJ databases">
        <title>The macronuclear genome of Stentor coeruleus: a giant cell with tiny introns.</title>
        <authorList>
            <person name="Slabodnick M."/>
            <person name="Ruby J.G."/>
            <person name="Reiff S.B."/>
            <person name="Swart E.C."/>
            <person name="Gosai S."/>
            <person name="Prabakaran S."/>
            <person name="Witkowska E."/>
            <person name="Larue G.E."/>
            <person name="Fisher S."/>
            <person name="Freeman R.M."/>
            <person name="Gunawardena J."/>
            <person name="Chu W."/>
            <person name="Stover N.A."/>
            <person name="Gregory B.D."/>
            <person name="Nowacki M."/>
            <person name="Derisi J."/>
            <person name="Roy S.W."/>
            <person name="Marshall W.F."/>
            <person name="Sood P."/>
        </authorList>
    </citation>
    <scope>NUCLEOTIDE SEQUENCE [LARGE SCALE GENOMIC DNA]</scope>
    <source>
        <strain evidence="3">WM001</strain>
    </source>
</reference>
<feature type="compositionally biased region" description="Basic and acidic residues" evidence="2">
    <location>
        <begin position="667"/>
        <end position="703"/>
    </location>
</feature>
<feature type="region of interest" description="Disordered" evidence="2">
    <location>
        <begin position="794"/>
        <end position="818"/>
    </location>
</feature>
<evidence type="ECO:0000313" key="4">
    <source>
        <dbReference type="Proteomes" id="UP000187209"/>
    </source>
</evidence>
<dbReference type="OrthoDB" id="292876at2759"/>
<feature type="region of interest" description="Disordered" evidence="2">
    <location>
        <begin position="553"/>
        <end position="574"/>
    </location>
</feature>
<feature type="region of interest" description="Disordered" evidence="2">
    <location>
        <begin position="665"/>
        <end position="756"/>
    </location>
</feature>
<feature type="region of interest" description="Disordered" evidence="2">
    <location>
        <begin position="595"/>
        <end position="621"/>
    </location>
</feature>
<dbReference type="Pfam" id="PF13879">
    <property type="entry name" value="Hmw_CFAP97"/>
    <property type="match status" value="1"/>
</dbReference>
<proteinExistence type="inferred from homology"/>
<feature type="compositionally biased region" description="Polar residues" evidence="2">
    <location>
        <begin position="836"/>
        <end position="847"/>
    </location>
</feature>
<feature type="compositionally biased region" description="Basic and acidic residues" evidence="2">
    <location>
        <begin position="595"/>
        <end position="617"/>
    </location>
</feature>
<sequence length="970" mass="111888">MFLRITEGKKILLSKWNEHNKSMHHKNLKNIKGQVDTACPLSYGSLKRKPKKEQLMEERYTEIERENKILLNKMSQIVNSRPNLPSSSTRRKSLNIEARKRQNMRIVTENQALLKRLQGKQPSYSVYKWEEERKSTEKRLRNICEFPYTLGAYDETLRKSESRSGQGSRSRTIVRVSENTTKSSRKQSAKSQKKAQIVYRKGMSVGEKHYIVEIQKKHSLVVVLAFDIEKPESFCLEITNTQAKEIMGGDDNYSVLVNMLALENGELILVRNKENIQETYGFEIEGFNKKDEFEDLAKGFEGTLHKKSYTAFDGGNYMESWLGIGESDFRGGNVNELDKYSDNEDEEFVREKESKEEGGNFEGNVGGEVLQKLDEEIIVKNPNKVLESEEKVEKNSPNFFDDRGFEEKMVDDNFKKLFFEAKEKIDEFCSEEIVVENRTEMELGKEDLDSKEKLTNDVMEIEETKLRVSDSENEVIEKVNKNDIEIYRENESKGCDKSSSDNDLHTIKSTSSVKNTQEFIYSKIDDVNPTECQESLLKSQDSFQEQFKEEISAKNEENEEKLLGKAPETSGNSLIQIEKKSENNFEILGRISEKSSENIEKSSEKTLKNSENSEKSLKSAINNSVKSLEILDKSIPKKTTSLITPNSQIKDLFYNPNQIDSPLLIEEESKLKNPYKKSETEKEKASKPDSSDDENHILRKFESSSDEDYYSYSDSDESPYEVSERFVPKNNLYGKTEAKTPEIHSKNIRDSNPIIDFKSYPNSPFTNYNEKFNEFQGYSKPFLSENIEEKNKIDENIKKNDSKSNLKNQISEKSQDNENNIKILNQTENIKGPSEMTLNNTDQTKNNTKSKEFPYEKVKRVTIKDEKIPEIENPDKNKHKKLFDSDSKSSYEISDEGIVNDINQVEDLVNLNLEERTESLLDYISLGPIPQVIISMAEDPVPNSYTYKFSFNEKYDDPKADESSNPNTKN</sequence>
<feature type="compositionally biased region" description="Basic and acidic residues" evidence="2">
    <location>
        <begin position="794"/>
        <end position="804"/>
    </location>
</feature>
<name>A0A1R2BTY9_9CILI</name>
<feature type="compositionally biased region" description="Basic and acidic residues" evidence="2">
    <location>
        <begin position="553"/>
        <end position="563"/>
    </location>
</feature>
<evidence type="ECO:0000313" key="3">
    <source>
        <dbReference type="EMBL" id="OMJ80045.1"/>
    </source>
</evidence>
<organism evidence="3 4">
    <name type="scientific">Stentor coeruleus</name>
    <dbReference type="NCBI Taxonomy" id="5963"/>
    <lineage>
        <taxon>Eukaryota</taxon>
        <taxon>Sar</taxon>
        <taxon>Alveolata</taxon>
        <taxon>Ciliophora</taxon>
        <taxon>Postciliodesmatophora</taxon>
        <taxon>Heterotrichea</taxon>
        <taxon>Heterotrichida</taxon>
        <taxon>Stentoridae</taxon>
        <taxon>Stentor</taxon>
    </lineage>
</organism>
<dbReference type="Proteomes" id="UP000187209">
    <property type="component" value="Unassembled WGS sequence"/>
</dbReference>
<accession>A0A1R2BTY9</accession>
<dbReference type="InterPro" id="IPR029488">
    <property type="entry name" value="Hmw/CFAP97"/>
</dbReference>
<feature type="compositionally biased region" description="Polar residues" evidence="2">
    <location>
        <begin position="805"/>
        <end position="818"/>
    </location>
</feature>
<feature type="compositionally biased region" description="Acidic residues" evidence="2">
    <location>
        <begin position="704"/>
        <end position="719"/>
    </location>
</feature>
<comment type="similarity">
    <text evidence="1">Belongs to the CFAP97 family.</text>
</comment>
<dbReference type="EMBL" id="MPUH01000441">
    <property type="protein sequence ID" value="OMJ80045.1"/>
    <property type="molecule type" value="Genomic_DNA"/>
</dbReference>
<dbReference type="AlphaFoldDB" id="A0A1R2BTY9"/>
<keyword evidence="4" id="KW-1185">Reference proteome</keyword>
<feature type="compositionally biased region" description="Basic and acidic residues" evidence="2">
    <location>
        <begin position="870"/>
        <end position="889"/>
    </location>
</feature>
<feature type="compositionally biased region" description="Basic residues" evidence="2">
    <location>
        <begin position="183"/>
        <end position="193"/>
    </location>
</feature>
<evidence type="ECO:0000256" key="1">
    <source>
        <dbReference type="ARBA" id="ARBA00008315"/>
    </source>
</evidence>
<feature type="compositionally biased region" description="Basic and acidic residues" evidence="2">
    <location>
        <begin position="736"/>
        <end position="749"/>
    </location>
</feature>
<dbReference type="PANTHER" id="PTHR33768">
    <property type="entry name" value="MIP11318P"/>
    <property type="match status" value="1"/>
</dbReference>
<feature type="region of interest" description="Disordered" evidence="2">
    <location>
        <begin position="870"/>
        <end position="891"/>
    </location>
</feature>
<dbReference type="PANTHER" id="PTHR33768:SF3">
    <property type="entry name" value="MIP11318P"/>
    <property type="match status" value="1"/>
</dbReference>
<evidence type="ECO:0000256" key="2">
    <source>
        <dbReference type="SAM" id="MobiDB-lite"/>
    </source>
</evidence>
<comment type="caution">
    <text evidence="3">The sequence shown here is derived from an EMBL/GenBank/DDBJ whole genome shotgun (WGS) entry which is preliminary data.</text>
</comment>
<gene>
    <name evidence="3" type="ORF">SteCoe_19773</name>
</gene>
<dbReference type="InterPro" id="IPR038792">
    <property type="entry name" value="CFAP97D1/2"/>
</dbReference>
<feature type="region of interest" description="Disordered" evidence="2">
    <location>
        <begin position="832"/>
        <end position="852"/>
    </location>
</feature>